<dbReference type="PANTHER" id="PTHR30466">
    <property type="entry name" value="FLAVIN REDUCTASE"/>
    <property type="match status" value="1"/>
</dbReference>
<dbReference type="SMART" id="SM00903">
    <property type="entry name" value="Flavin_Reduct"/>
    <property type="match status" value="1"/>
</dbReference>
<reference evidence="4" key="1">
    <citation type="journal article" date="2019" name="Int. J. Syst. Evol. Microbiol.">
        <title>The Global Catalogue of Microorganisms (GCM) 10K type strain sequencing project: providing services to taxonomists for standard genome sequencing and annotation.</title>
        <authorList>
            <consortium name="The Broad Institute Genomics Platform"/>
            <consortium name="The Broad Institute Genome Sequencing Center for Infectious Disease"/>
            <person name="Wu L."/>
            <person name="Ma J."/>
        </authorList>
    </citation>
    <scope>NUCLEOTIDE SEQUENCE [LARGE SCALE GENOMIC DNA]</scope>
    <source>
        <strain evidence="4">SYNS20</strain>
    </source>
</reference>
<evidence type="ECO:0000313" key="4">
    <source>
        <dbReference type="Proteomes" id="UP001596523"/>
    </source>
</evidence>
<dbReference type="Pfam" id="PF01613">
    <property type="entry name" value="Flavin_Reduct"/>
    <property type="match status" value="1"/>
</dbReference>
<gene>
    <name evidence="3" type="ORF">ACFQVC_42325</name>
</gene>
<evidence type="ECO:0000313" key="3">
    <source>
        <dbReference type="EMBL" id="MFC7310837.1"/>
    </source>
</evidence>
<keyword evidence="4" id="KW-1185">Reference proteome</keyword>
<sequence>MNSVTTEIGGDRATAADAAPAALRDVMARFATGVTVLSTGGDHLHGMTANAFTSVSLDPPSVLCCVGHSAVMHEAITAAGHFGVSIMEAAQEDVVRFFADKKRPLGPAQFAQIEWAPGPRTGAPLLTGALAWLECDLSAAHSFGDHSIFVGQVVEARLGSGQDGLLFYDGAFQRAVARSA</sequence>
<feature type="domain" description="Flavin reductase like" evidence="2">
    <location>
        <begin position="27"/>
        <end position="174"/>
    </location>
</feature>
<accession>A0ABW2JZC6</accession>
<dbReference type="PANTHER" id="PTHR30466:SF1">
    <property type="entry name" value="FMN REDUCTASE (NADH) RUTF"/>
    <property type="match status" value="1"/>
</dbReference>
<dbReference type="SUPFAM" id="SSF50475">
    <property type="entry name" value="FMN-binding split barrel"/>
    <property type="match status" value="1"/>
</dbReference>
<dbReference type="EC" id="1.-.-.-" evidence="3"/>
<proteinExistence type="predicted"/>
<dbReference type="InterPro" id="IPR002563">
    <property type="entry name" value="Flavin_Rdtase-like_dom"/>
</dbReference>
<comment type="caution">
    <text evidence="3">The sequence shown here is derived from an EMBL/GenBank/DDBJ whole genome shotgun (WGS) entry which is preliminary data.</text>
</comment>
<dbReference type="EMBL" id="JBHTCF010000052">
    <property type="protein sequence ID" value="MFC7310837.1"/>
    <property type="molecule type" value="Genomic_DNA"/>
</dbReference>
<dbReference type="InterPro" id="IPR050268">
    <property type="entry name" value="NADH-dep_flavin_reductase"/>
</dbReference>
<dbReference type="RefSeq" id="WP_381842091.1">
    <property type="nucleotide sequence ID" value="NZ_JBHTCF010000052.1"/>
</dbReference>
<organism evidence="3 4">
    <name type="scientific">Streptomyces monticola</name>
    <dbReference type="NCBI Taxonomy" id="2666263"/>
    <lineage>
        <taxon>Bacteria</taxon>
        <taxon>Bacillati</taxon>
        <taxon>Actinomycetota</taxon>
        <taxon>Actinomycetes</taxon>
        <taxon>Kitasatosporales</taxon>
        <taxon>Streptomycetaceae</taxon>
        <taxon>Streptomyces</taxon>
    </lineage>
</organism>
<dbReference type="InterPro" id="IPR012349">
    <property type="entry name" value="Split_barrel_FMN-bd"/>
</dbReference>
<name>A0ABW2JZC6_9ACTN</name>
<dbReference type="GO" id="GO:0016491">
    <property type="term" value="F:oxidoreductase activity"/>
    <property type="evidence" value="ECO:0007669"/>
    <property type="project" value="UniProtKB-KW"/>
</dbReference>
<dbReference type="Gene3D" id="2.30.110.10">
    <property type="entry name" value="Electron Transport, Fmn-binding Protein, Chain A"/>
    <property type="match status" value="1"/>
</dbReference>
<keyword evidence="1 3" id="KW-0560">Oxidoreductase</keyword>
<protein>
    <submittedName>
        <fullName evidence="3">Flavin reductase family protein</fullName>
        <ecNumber evidence="3">1.-.-.-</ecNumber>
    </submittedName>
</protein>
<evidence type="ECO:0000259" key="2">
    <source>
        <dbReference type="SMART" id="SM00903"/>
    </source>
</evidence>
<evidence type="ECO:0000256" key="1">
    <source>
        <dbReference type="ARBA" id="ARBA00023002"/>
    </source>
</evidence>
<dbReference type="Proteomes" id="UP001596523">
    <property type="component" value="Unassembled WGS sequence"/>
</dbReference>